<dbReference type="InterPro" id="IPR019962">
    <property type="entry name" value="CHP03663"/>
</dbReference>
<proteinExistence type="predicted"/>
<dbReference type="Proteomes" id="UP000199062">
    <property type="component" value="Unassembled WGS sequence"/>
</dbReference>
<evidence type="ECO:0000313" key="4">
    <source>
        <dbReference type="EMBL" id="SFR94132.1"/>
    </source>
</evidence>
<evidence type="ECO:0000259" key="3">
    <source>
        <dbReference type="Pfam" id="PF13231"/>
    </source>
</evidence>
<dbReference type="PANTHER" id="PTHR41710:SF2">
    <property type="entry name" value="GLYCOSYL TRANSFERASE FAMILY 39_83 DOMAIN-CONTAINING PROTEIN"/>
    <property type="match status" value="1"/>
</dbReference>
<accession>A0A1I6KSC7</accession>
<dbReference type="AlphaFoldDB" id="A0A1I6KSC7"/>
<name>A0A1I6KSC7_9EURY</name>
<keyword evidence="5" id="KW-1185">Reference proteome</keyword>
<keyword evidence="2" id="KW-1133">Transmembrane helix</keyword>
<feature type="transmembrane region" description="Helical" evidence="2">
    <location>
        <begin position="152"/>
        <end position="169"/>
    </location>
</feature>
<feature type="domain" description="Glycosyltransferase RgtA/B/C/D-like" evidence="3">
    <location>
        <begin position="79"/>
        <end position="208"/>
    </location>
</feature>
<sequence length="623" mass="69064">MAASDSPESSTPSGERSLPDWAPDSDDVVLLVAGITLLALLARLVLLGDRIAHWDEGRVAYWIVHYQETGSFAYRRIIHGPFIQHVNRWLFPIWGANDFTMRVPVAVVGGLLPLSALLFREHLRRVEVVAMALFLSFNPVLLYYSRFMRSDVLVAAFMFAAFGFFVRFYDTRRTRYLYAAAAFVAFGFASKENAAVYVLTWLGAAGLLADQALYRPRNHASGYDLLRSKARGVRDRFDSSRDEVLSFVLHYASDTAWALILLFGLLLFFYAPRGAGMEGITYPPAAAAEGTVGFWQGFASPSNFVDMVQATWNHSAEEFGTWFERSTEAGDEGLAAVYVDFFDQFVQVMIQKAAPLTAFAIFGFVLERYGAERSRNLVMFAAYCGFVSVLGYPLGTDIFGAWLVVHALVPLSIPAAVGLARIFDWGYEAFVLDDSVGVAIAAVLLLLVGAQVAAVAVPAVYVNDQSDDNNLVQYAQPGGDPRAELQTIGAVADREGNGTDVLLYYGEQGDAYDDNLAFVKDDPNDWDSSSLDTRPLCARWYNSLPFPWYFAKDDVQVNCSRERAQLESRIQSNPPPVIITQDDDTTVPTGALESSYTGTTYEMRAWGKETTFWIHEDVQTEGE</sequence>
<feature type="transmembrane region" description="Helical" evidence="2">
    <location>
        <begin position="28"/>
        <end position="47"/>
    </location>
</feature>
<evidence type="ECO:0000313" key="5">
    <source>
        <dbReference type="Proteomes" id="UP000199062"/>
    </source>
</evidence>
<reference evidence="4 5" key="1">
    <citation type="submission" date="2016-10" db="EMBL/GenBank/DDBJ databases">
        <authorList>
            <person name="de Groot N.N."/>
        </authorList>
    </citation>
    <scope>NUCLEOTIDE SEQUENCE [LARGE SCALE GENOMIC DNA]</scope>
    <source>
        <strain evidence="4 5">CGMCC 1.10457</strain>
    </source>
</reference>
<feature type="transmembrane region" description="Helical" evidence="2">
    <location>
        <begin position="435"/>
        <end position="461"/>
    </location>
</feature>
<organism evidence="4 5">
    <name type="scientific">Halomicrobium zhouii</name>
    <dbReference type="NCBI Taxonomy" id="767519"/>
    <lineage>
        <taxon>Archaea</taxon>
        <taxon>Methanobacteriati</taxon>
        <taxon>Methanobacteriota</taxon>
        <taxon>Stenosarchaea group</taxon>
        <taxon>Halobacteria</taxon>
        <taxon>Halobacteriales</taxon>
        <taxon>Haloarculaceae</taxon>
        <taxon>Halomicrobium</taxon>
    </lineage>
</organism>
<keyword evidence="2" id="KW-0812">Transmembrane</keyword>
<dbReference type="OrthoDB" id="313515at2157"/>
<protein>
    <submittedName>
        <fullName evidence="4">TIGR03663 family protein</fullName>
    </submittedName>
</protein>
<dbReference type="Pfam" id="PF13231">
    <property type="entry name" value="PMT_2"/>
    <property type="match status" value="1"/>
</dbReference>
<feature type="transmembrane region" description="Helical" evidence="2">
    <location>
        <begin position="377"/>
        <end position="395"/>
    </location>
</feature>
<dbReference type="InterPro" id="IPR038731">
    <property type="entry name" value="RgtA/B/C-like"/>
</dbReference>
<dbReference type="STRING" id="767519.SAMN05216559_1454"/>
<feature type="compositionally biased region" description="Polar residues" evidence="1">
    <location>
        <begin position="1"/>
        <end position="14"/>
    </location>
</feature>
<dbReference type="EMBL" id="FOZK01000001">
    <property type="protein sequence ID" value="SFR94132.1"/>
    <property type="molecule type" value="Genomic_DNA"/>
</dbReference>
<feature type="transmembrane region" description="Helical" evidence="2">
    <location>
        <begin position="401"/>
        <end position="423"/>
    </location>
</feature>
<gene>
    <name evidence="4" type="ORF">SAMN05216559_1454</name>
</gene>
<feature type="transmembrane region" description="Helical" evidence="2">
    <location>
        <begin position="248"/>
        <end position="270"/>
    </location>
</feature>
<feature type="region of interest" description="Disordered" evidence="1">
    <location>
        <begin position="1"/>
        <end position="20"/>
    </location>
</feature>
<dbReference type="RefSeq" id="WP_177227236.1">
    <property type="nucleotide sequence ID" value="NZ_FOZK01000001.1"/>
</dbReference>
<feature type="transmembrane region" description="Helical" evidence="2">
    <location>
        <begin position="176"/>
        <end position="199"/>
    </location>
</feature>
<evidence type="ECO:0000256" key="1">
    <source>
        <dbReference type="SAM" id="MobiDB-lite"/>
    </source>
</evidence>
<dbReference type="InterPro" id="IPR016950">
    <property type="entry name" value="Manno-Trfase_MA4085_prd"/>
</dbReference>
<dbReference type="PANTHER" id="PTHR41710">
    <property type="entry name" value="GLYCOSYL TRANSFERASE, FAMILY 39"/>
    <property type="match status" value="1"/>
</dbReference>
<keyword evidence="2" id="KW-0472">Membrane</keyword>
<evidence type="ECO:0000256" key="2">
    <source>
        <dbReference type="SAM" id="Phobius"/>
    </source>
</evidence>
<feature type="transmembrane region" description="Helical" evidence="2">
    <location>
        <begin position="126"/>
        <end position="146"/>
    </location>
</feature>
<dbReference type="PIRSF" id="PIRSF030218">
    <property type="entry name" value="Mannosyltr_MA4085_prd"/>
    <property type="match status" value="1"/>
</dbReference>
<dbReference type="NCBIfam" id="TIGR03663">
    <property type="entry name" value="flippase activity-associated protein Agl23"/>
    <property type="match status" value="1"/>
</dbReference>